<dbReference type="InterPro" id="IPR051682">
    <property type="entry name" value="Mito_Persulfide_Diox"/>
</dbReference>
<dbReference type="EMBL" id="BAAAGE010000001">
    <property type="protein sequence ID" value="GAA0718625.1"/>
    <property type="molecule type" value="Genomic_DNA"/>
</dbReference>
<evidence type="ECO:0000313" key="3">
    <source>
        <dbReference type="EMBL" id="GAA0718625.1"/>
    </source>
</evidence>
<dbReference type="CDD" id="cd07724">
    <property type="entry name" value="POD-like_MBL-fold"/>
    <property type="match status" value="1"/>
</dbReference>
<dbReference type="SMART" id="SM00450">
    <property type="entry name" value="RHOD"/>
    <property type="match status" value="2"/>
</dbReference>
<dbReference type="PANTHER" id="PTHR43084">
    <property type="entry name" value="PERSULFIDE DIOXYGENASE ETHE1"/>
    <property type="match status" value="1"/>
</dbReference>
<dbReference type="SUPFAM" id="SSF52821">
    <property type="entry name" value="Rhodanese/Cell cycle control phosphatase"/>
    <property type="match status" value="2"/>
</dbReference>
<name>A0ABN1IPS5_9FLAO</name>
<dbReference type="Proteomes" id="UP001501758">
    <property type="component" value="Unassembled WGS sequence"/>
</dbReference>
<dbReference type="SUPFAM" id="SSF56281">
    <property type="entry name" value="Metallo-hydrolase/oxidoreductase"/>
    <property type="match status" value="1"/>
</dbReference>
<protein>
    <submittedName>
        <fullName evidence="3">MBL fold metallo-hydrolase</fullName>
    </submittedName>
</protein>
<dbReference type="RefSeq" id="WP_343911903.1">
    <property type="nucleotide sequence ID" value="NZ_BAAAGE010000001.1"/>
</dbReference>
<dbReference type="PANTHER" id="PTHR43084:SF1">
    <property type="entry name" value="PERSULFIDE DIOXYGENASE ETHE1, MITOCHONDRIAL"/>
    <property type="match status" value="1"/>
</dbReference>
<gene>
    <name evidence="3" type="ORF">GCM10009430_17010</name>
</gene>
<reference evidence="3 4" key="1">
    <citation type="journal article" date="2019" name="Int. J. Syst. Evol. Microbiol.">
        <title>The Global Catalogue of Microorganisms (GCM) 10K type strain sequencing project: providing services to taxonomists for standard genome sequencing and annotation.</title>
        <authorList>
            <consortium name="The Broad Institute Genomics Platform"/>
            <consortium name="The Broad Institute Genome Sequencing Center for Infectious Disease"/>
            <person name="Wu L."/>
            <person name="Ma J."/>
        </authorList>
    </citation>
    <scope>NUCLEOTIDE SEQUENCE [LARGE SCALE GENOMIC DNA]</scope>
    <source>
        <strain evidence="3 4">JCM 15974</strain>
    </source>
</reference>
<evidence type="ECO:0000256" key="1">
    <source>
        <dbReference type="ARBA" id="ARBA00022723"/>
    </source>
</evidence>
<dbReference type="Gene3D" id="3.60.15.10">
    <property type="entry name" value="Ribonuclease Z/Hydroxyacylglutathione hydrolase-like"/>
    <property type="match status" value="1"/>
</dbReference>
<sequence>MRIEQMYTGCLAQGAYYIESNGEVAIIDPLREIKPYIDKSKADNAEIKYIFETHFHADFVSGHLTLSKESKAPIVYGPNAHTSFDAIIAEDGQEFKIGDVTIVSLHTPGHTLESTTYLLKDPEGKDHAIFSGDTLFLGDVGRPDLAQKAANMTQEQLAEMLFDSLRTKIMPLGDDVIVYPAHGAGSACGKNMSSETVGTLGVQKQTNYALRSDMTKEEFVKEVTDGLLPPPSYFPLNVKMNKEGYDDIQVVLNRGTQKLDPDTFEQIANETGAVILDVRHQNDFVKGHIPRSIFIGIDGGFAPWVGALIGDVKQPILLVTPEGREEETVTRLSRVGFDHTLGCLEGGFETWVQAGKETDQLDSITADTFKNKLTENTPVFDVRKQSEFSGGHIPKASNTPLSMINDYLMDFPKDETFYVHCAGGYRSVIAASILKSRGIHNLVDVAGGYKSIKEVGINTTK</sequence>
<dbReference type="CDD" id="cd00158">
    <property type="entry name" value="RHOD"/>
    <property type="match status" value="1"/>
</dbReference>
<dbReference type="InterPro" id="IPR044528">
    <property type="entry name" value="POD-like_MBL-fold"/>
</dbReference>
<dbReference type="InterPro" id="IPR001279">
    <property type="entry name" value="Metallo-B-lactamas"/>
</dbReference>
<dbReference type="SMART" id="SM00849">
    <property type="entry name" value="Lactamase_B"/>
    <property type="match status" value="1"/>
</dbReference>
<feature type="domain" description="Rhodanese" evidence="2">
    <location>
        <begin position="373"/>
        <end position="461"/>
    </location>
</feature>
<feature type="domain" description="Rhodanese" evidence="2">
    <location>
        <begin position="269"/>
        <end position="360"/>
    </location>
</feature>
<accession>A0ABN1IPS5</accession>
<dbReference type="Gene3D" id="3.40.250.10">
    <property type="entry name" value="Rhodanese-like domain"/>
    <property type="match status" value="2"/>
</dbReference>
<evidence type="ECO:0000313" key="4">
    <source>
        <dbReference type="Proteomes" id="UP001501758"/>
    </source>
</evidence>
<evidence type="ECO:0000259" key="2">
    <source>
        <dbReference type="PROSITE" id="PS50206"/>
    </source>
</evidence>
<dbReference type="PROSITE" id="PS50206">
    <property type="entry name" value="RHODANESE_3"/>
    <property type="match status" value="2"/>
</dbReference>
<comment type="caution">
    <text evidence="3">The sequence shown here is derived from an EMBL/GenBank/DDBJ whole genome shotgun (WGS) entry which is preliminary data.</text>
</comment>
<dbReference type="Pfam" id="PF00581">
    <property type="entry name" value="Rhodanese"/>
    <property type="match status" value="2"/>
</dbReference>
<dbReference type="Pfam" id="PF00753">
    <property type="entry name" value="Lactamase_B"/>
    <property type="match status" value="1"/>
</dbReference>
<organism evidence="3 4">
    <name type="scientific">Aquimarina litoralis</name>
    <dbReference type="NCBI Taxonomy" id="584605"/>
    <lineage>
        <taxon>Bacteria</taxon>
        <taxon>Pseudomonadati</taxon>
        <taxon>Bacteroidota</taxon>
        <taxon>Flavobacteriia</taxon>
        <taxon>Flavobacteriales</taxon>
        <taxon>Flavobacteriaceae</taxon>
        <taxon>Aquimarina</taxon>
    </lineage>
</organism>
<dbReference type="InterPro" id="IPR001763">
    <property type="entry name" value="Rhodanese-like_dom"/>
</dbReference>
<proteinExistence type="predicted"/>
<keyword evidence="1" id="KW-0479">Metal-binding</keyword>
<keyword evidence="4" id="KW-1185">Reference proteome</keyword>
<dbReference type="InterPro" id="IPR036866">
    <property type="entry name" value="RibonucZ/Hydroxyglut_hydro"/>
</dbReference>
<dbReference type="InterPro" id="IPR036873">
    <property type="entry name" value="Rhodanese-like_dom_sf"/>
</dbReference>